<dbReference type="InterPro" id="IPR020616">
    <property type="entry name" value="Thiolase_N"/>
</dbReference>
<keyword evidence="2" id="KW-0808">Transferase</keyword>
<dbReference type="InterPro" id="IPR002155">
    <property type="entry name" value="Thiolase"/>
</dbReference>
<evidence type="ECO:0000256" key="3">
    <source>
        <dbReference type="ARBA" id="ARBA00023315"/>
    </source>
</evidence>
<dbReference type="AlphaFoldDB" id="A0A6J6EQ16"/>
<gene>
    <name evidence="6" type="ORF">UFOPK1413_00168</name>
    <name evidence="7" type="ORF">UFOPK1767_00048</name>
</gene>
<dbReference type="PANTHER" id="PTHR43853">
    <property type="entry name" value="3-KETOACYL-COA THIOLASE, PEROXISOMAL"/>
    <property type="match status" value="1"/>
</dbReference>
<dbReference type="CDD" id="cd00751">
    <property type="entry name" value="thiolase"/>
    <property type="match status" value="1"/>
</dbReference>
<evidence type="ECO:0000259" key="4">
    <source>
        <dbReference type="Pfam" id="PF00108"/>
    </source>
</evidence>
<dbReference type="PANTHER" id="PTHR43853:SF2">
    <property type="entry name" value="3-OXOADIPYL-COA_3-OXO-5,6-DEHYDROSUBERYL-COA THIOLASE"/>
    <property type="match status" value="1"/>
</dbReference>
<dbReference type="Pfam" id="PF02803">
    <property type="entry name" value="Thiolase_C"/>
    <property type="match status" value="1"/>
</dbReference>
<name>A0A6J6EQ16_9ZZZZ</name>
<dbReference type="GO" id="GO:0003988">
    <property type="term" value="F:acetyl-CoA C-acyltransferase activity"/>
    <property type="evidence" value="ECO:0007669"/>
    <property type="project" value="TreeGrafter"/>
</dbReference>
<feature type="domain" description="Thiolase N-terminal" evidence="4">
    <location>
        <begin position="7"/>
        <end position="250"/>
    </location>
</feature>
<dbReference type="Gene3D" id="3.40.47.10">
    <property type="match status" value="1"/>
</dbReference>
<dbReference type="GO" id="GO:0005737">
    <property type="term" value="C:cytoplasm"/>
    <property type="evidence" value="ECO:0007669"/>
    <property type="project" value="UniProtKB-ARBA"/>
</dbReference>
<dbReference type="InterPro" id="IPR050215">
    <property type="entry name" value="Thiolase-like_sf_Thiolase"/>
</dbReference>
<dbReference type="Pfam" id="PF00108">
    <property type="entry name" value="Thiolase_N"/>
    <property type="match status" value="1"/>
</dbReference>
<evidence type="ECO:0000259" key="5">
    <source>
        <dbReference type="Pfam" id="PF02803"/>
    </source>
</evidence>
<evidence type="ECO:0000313" key="6">
    <source>
        <dbReference type="EMBL" id="CAB4531812.1"/>
    </source>
</evidence>
<accession>A0A6J6EQ16</accession>
<dbReference type="InterPro" id="IPR016039">
    <property type="entry name" value="Thiolase-like"/>
</dbReference>
<comment type="similarity">
    <text evidence="1">Belongs to the thiolase-like superfamily. Thiolase family.</text>
</comment>
<dbReference type="GO" id="GO:0006635">
    <property type="term" value="P:fatty acid beta-oxidation"/>
    <property type="evidence" value="ECO:0007669"/>
    <property type="project" value="TreeGrafter"/>
</dbReference>
<dbReference type="PROSITE" id="PS00737">
    <property type="entry name" value="THIOLASE_2"/>
    <property type="match status" value="1"/>
</dbReference>
<reference evidence="7" key="1">
    <citation type="submission" date="2020-05" db="EMBL/GenBank/DDBJ databases">
        <authorList>
            <person name="Chiriac C."/>
            <person name="Salcher M."/>
            <person name="Ghai R."/>
            <person name="Kavagutti S V."/>
        </authorList>
    </citation>
    <scope>NUCLEOTIDE SEQUENCE</scope>
</reference>
<proteinExistence type="inferred from homology"/>
<feature type="domain" description="Thiolase C-terminal" evidence="5">
    <location>
        <begin position="261"/>
        <end position="384"/>
    </location>
</feature>
<sequence length="390" mass="41031">MTHDVFYIDGMRSPFGRAGVKGIYRDMRADDIASLTLRGLLSRNPQIPLAEVDDVAIAATTQEGDQGLTLGRTVALAAGLPQSVPGFAIDRMCAGGMTSMTTLGSGIGWGQIDIAIAGGVEHMGHHPMQFAEKANPAMIAAGLLTEESLAMGFTAEILHDNFPAITKDRTDAYAEQSQRRATAAYDAGLIQSDLVTIETTNGFADRDEQLRPTTTLDSLATLSTPFRENGRVTAGNASPLTDGSTMSILAGTNAVARHGLTPKMRLVSYAFAGVSPDEMGLGPIPATEKALAKAGLSISDIGAIEINEAFAVQVLAFADHFAIDQTSERLNPWGGAIAVGHPLASSGVRLAIQLAGQFAENHSIRYGITTMCVGLGQGGTMIWENPNFRT</sequence>
<organism evidence="7">
    <name type="scientific">freshwater metagenome</name>
    <dbReference type="NCBI Taxonomy" id="449393"/>
    <lineage>
        <taxon>unclassified sequences</taxon>
        <taxon>metagenomes</taxon>
        <taxon>ecological metagenomes</taxon>
    </lineage>
</organism>
<evidence type="ECO:0000256" key="1">
    <source>
        <dbReference type="ARBA" id="ARBA00010982"/>
    </source>
</evidence>
<dbReference type="EMBL" id="CAEZSG010000013">
    <property type="protein sequence ID" value="CAB4531812.1"/>
    <property type="molecule type" value="Genomic_DNA"/>
</dbReference>
<keyword evidence="3" id="KW-0012">Acyltransferase</keyword>
<dbReference type="InterPro" id="IPR020613">
    <property type="entry name" value="Thiolase_CS"/>
</dbReference>
<evidence type="ECO:0000256" key="2">
    <source>
        <dbReference type="ARBA" id="ARBA00022679"/>
    </source>
</evidence>
<dbReference type="NCBIfam" id="TIGR01930">
    <property type="entry name" value="AcCoA-C-Actrans"/>
    <property type="match status" value="1"/>
</dbReference>
<dbReference type="GO" id="GO:0010124">
    <property type="term" value="P:phenylacetate catabolic process"/>
    <property type="evidence" value="ECO:0007669"/>
    <property type="project" value="TreeGrafter"/>
</dbReference>
<dbReference type="PIRSF" id="PIRSF000429">
    <property type="entry name" value="Ac-CoA_Ac_transf"/>
    <property type="match status" value="1"/>
</dbReference>
<dbReference type="InterPro" id="IPR020617">
    <property type="entry name" value="Thiolase_C"/>
</dbReference>
<protein>
    <submittedName>
        <fullName evidence="7">Unannotated protein</fullName>
    </submittedName>
</protein>
<dbReference type="EMBL" id="CAEZTZ010000002">
    <property type="protein sequence ID" value="CAB4577435.1"/>
    <property type="molecule type" value="Genomic_DNA"/>
</dbReference>
<evidence type="ECO:0000313" key="7">
    <source>
        <dbReference type="EMBL" id="CAB4577435.1"/>
    </source>
</evidence>
<dbReference type="SUPFAM" id="SSF53901">
    <property type="entry name" value="Thiolase-like"/>
    <property type="match status" value="2"/>
</dbReference>